<dbReference type="CTD" id="20249878"/>
<accession>V3ZUB5</accession>
<evidence type="ECO:0000256" key="3">
    <source>
        <dbReference type="ARBA" id="ARBA00022801"/>
    </source>
</evidence>
<evidence type="ECO:0000256" key="2">
    <source>
        <dbReference type="ARBA" id="ARBA00022670"/>
    </source>
</evidence>
<keyword evidence="9" id="KW-1185">Reference proteome</keyword>
<evidence type="ECO:0000256" key="1">
    <source>
        <dbReference type="ARBA" id="ARBA00022438"/>
    </source>
</evidence>
<dbReference type="GeneID" id="20249878"/>
<dbReference type="OrthoDB" id="198816at2759"/>
<protein>
    <recommendedName>
        <fullName evidence="5">Actin maturation protease</fullName>
    </recommendedName>
    <alternativeName>
        <fullName evidence="6">Actin aminopeptidase ACTMAP</fullName>
    </alternativeName>
</protein>
<keyword evidence="3" id="KW-0378">Hydrolase</keyword>
<dbReference type="InterPro" id="IPR040043">
    <property type="entry name" value="ACTMAP"/>
</dbReference>
<dbReference type="OMA" id="MCLEHFG"/>
<comment type="similarity">
    <text evidence="4">Belongs to the ACTMAP family.</text>
</comment>
<gene>
    <name evidence="8" type="ORF">LOTGIDRAFT_235539</name>
</gene>
<sequence>MNMSAMLLPPAPPPPPPKLQQTTEYIIEDLIEAGLDNFHLETPIELGQEGYKFFKEFLDRRGRGREENCYLSFGQTVKPIIQKGPQCGMVALAMAAQLMNKPEVSAEKIFITAKMKNFTKQGEIFSAEYISRLAHQVLNCHSEVVEMVNGKKGILQQLLRGSVLLVPYDADRNHGPCKKKGHKAHWALISGFFLMMDMTHLKTLKSNFTADTTHRNLYHCTDIDNIKVCEEELIKATRSILVYGHQGKSKYTGYWFLNDLLDSNANLREIGPERNDSEYVIPTGGITAGLCGKVVGLIKKAN</sequence>
<evidence type="ECO:0000313" key="8">
    <source>
        <dbReference type="EMBL" id="ESO86175.1"/>
    </source>
</evidence>
<dbReference type="PANTHER" id="PTHR28631">
    <property type="entry name" value="UPF0692 PROTEIN C19ORF54"/>
    <property type="match status" value="1"/>
</dbReference>
<evidence type="ECO:0000256" key="7">
    <source>
        <dbReference type="ARBA" id="ARBA00049041"/>
    </source>
</evidence>
<proteinExistence type="inferred from homology"/>
<reference evidence="8 9" key="1">
    <citation type="journal article" date="2013" name="Nature">
        <title>Insights into bilaterian evolution from three spiralian genomes.</title>
        <authorList>
            <person name="Simakov O."/>
            <person name="Marletaz F."/>
            <person name="Cho S.J."/>
            <person name="Edsinger-Gonzales E."/>
            <person name="Havlak P."/>
            <person name="Hellsten U."/>
            <person name="Kuo D.H."/>
            <person name="Larsson T."/>
            <person name="Lv J."/>
            <person name="Arendt D."/>
            <person name="Savage R."/>
            <person name="Osoegawa K."/>
            <person name="de Jong P."/>
            <person name="Grimwood J."/>
            <person name="Chapman J.A."/>
            <person name="Shapiro H."/>
            <person name="Aerts A."/>
            <person name="Otillar R.P."/>
            <person name="Terry A.Y."/>
            <person name="Boore J.L."/>
            <person name="Grigoriev I.V."/>
            <person name="Lindberg D.R."/>
            <person name="Seaver E.C."/>
            <person name="Weisblat D.A."/>
            <person name="Putnam N.H."/>
            <person name="Rokhsar D.S."/>
        </authorList>
    </citation>
    <scope>NUCLEOTIDE SEQUENCE [LARGE SCALE GENOMIC DNA]</scope>
</reference>
<dbReference type="STRING" id="225164.V3ZUB5"/>
<dbReference type="PANTHER" id="PTHR28631:SF1">
    <property type="entry name" value="ACTIN MATURATION PROTEASE"/>
    <property type="match status" value="1"/>
</dbReference>
<evidence type="ECO:0000313" key="9">
    <source>
        <dbReference type="Proteomes" id="UP000030746"/>
    </source>
</evidence>
<organism evidence="8 9">
    <name type="scientific">Lottia gigantea</name>
    <name type="common">Giant owl limpet</name>
    <dbReference type="NCBI Taxonomy" id="225164"/>
    <lineage>
        <taxon>Eukaryota</taxon>
        <taxon>Metazoa</taxon>
        <taxon>Spiralia</taxon>
        <taxon>Lophotrochozoa</taxon>
        <taxon>Mollusca</taxon>
        <taxon>Gastropoda</taxon>
        <taxon>Patellogastropoda</taxon>
        <taxon>Lottioidea</taxon>
        <taxon>Lottiidae</taxon>
        <taxon>Lottia</taxon>
    </lineage>
</organism>
<dbReference type="RefSeq" id="XP_009063136.1">
    <property type="nucleotide sequence ID" value="XM_009064888.1"/>
</dbReference>
<evidence type="ECO:0000256" key="6">
    <source>
        <dbReference type="ARBA" id="ARBA00034908"/>
    </source>
</evidence>
<comment type="catalytic activity">
    <reaction evidence="7">
        <text>N-terminal N(alpha)-acetyl-L-cysteinyl-L-aspartyl-[protein] + H2O = N-terminal L-aspartyl-[protein] + N-acetyl-L-cysteine</text>
        <dbReference type="Rhea" id="RHEA:74579"/>
        <dbReference type="Rhea" id="RHEA-COMP:12669"/>
        <dbReference type="Rhea" id="RHEA-COMP:18395"/>
        <dbReference type="ChEBI" id="CHEBI:15377"/>
        <dbReference type="ChEBI" id="CHEBI:64720"/>
        <dbReference type="ChEBI" id="CHEBI:78236"/>
        <dbReference type="ChEBI" id="CHEBI:193599"/>
    </reaction>
    <physiologicalReaction direction="left-to-right" evidence="7">
        <dbReference type="Rhea" id="RHEA:74580"/>
    </physiologicalReaction>
</comment>
<evidence type="ECO:0000256" key="4">
    <source>
        <dbReference type="ARBA" id="ARBA00034725"/>
    </source>
</evidence>
<dbReference type="EMBL" id="KB203149">
    <property type="protein sequence ID" value="ESO86175.1"/>
    <property type="molecule type" value="Genomic_DNA"/>
</dbReference>
<dbReference type="AlphaFoldDB" id="V3ZUB5"/>
<dbReference type="Proteomes" id="UP000030746">
    <property type="component" value="Unassembled WGS sequence"/>
</dbReference>
<keyword evidence="1" id="KW-0031">Aminopeptidase</keyword>
<dbReference type="GO" id="GO:0006508">
    <property type="term" value="P:proteolysis"/>
    <property type="evidence" value="ECO:0007669"/>
    <property type="project" value="UniProtKB-KW"/>
</dbReference>
<dbReference type="GO" id="GO:0004177">
    <property type="term" value="F:aminopeptidase activity"/>
    <property type="evidence" value="ECO:0007669"/>
    <property type="project" value="UniProtKB-KW"/>
</dbReference>
<evidence type="ECO:0000256" key="5">
    <source>
        <dbReference type="ARBA" id="ARBA00034848"/>
    </source>
</evidence>
<dbReference type="Pfam" id="PF21646">
    <property type="entry name" value="ACTMAP-like_C"/>
    <property type="match status" value="1"/>
</dbReference>
<keyword evidence="2" id="KW-0645">Protease</keyword>
<dbReference type="KEGG" id="lgi:LOTGIDRAFT_235539"/>
<dbReference type="HOGENOM" id="CLU_077492_1_0_1"/>
<name>V3ZUB5_LOTGI</name>